<evidence type="ECO:0000313" key="4">
    <source>
        <dbReference type="EMBL" id="MBA2132890.1"/>
    </source>
</evidence>
<dbReference type="InterPro" id="IPR015421">
    <property type="entry name" value="PyrdxlP-dep_Trfase_major"/>
</dbReference>
<comment type="cofactor">
    <cofactor evidence="1">
        <name>pyridoxal 5'-phosphate</name>
        <dbReference type="ChEBI" id="CHEBI:597326"/>
    </cofactor>
</comment>
<dbReference type="InterPro" id="IPR000192">
    <property type="entry name" value="Aminotrans_V_dom"/>
</dbReference>
<feature type="domain" description="Aminotransferase class V" evidence="3">
    <location>
        <begin position="31"/>
        <end position="421"/>
    </location>
</feature>
<evidence type="ECO:0000259" key="3">
    <source>
        <dbReference type="Pfam" id="PF00266"/>
    </source>
</evidence>
<dbReference type="InterPro" id="IPR015422">
    <property type="entry name" value="PyrdxlP-dep_Trfase_small"/>
</dbReference>
<keyword evidence="4" id="KW-0808">Transferase</keyword>
<dbReference type="PANTHER" id="PTHR43586">
    <property type="entry name" value="CYSTEINE DESULFURASE"/>
    <property type="match status" value="1"/>
</dbReference>
<evidence type="ECO:0000256" key="2">
    <source>
        <dbReference type="ARBA" id="ARBA00022898"/>
    </source>
</evidence>
<dbReference type="Gene3D" id="3.40.640.10">
    <property type="entry name" value="Type I PLP-dependent aspartate aminotransferase-like (Major domain)"/>
    <property type="match status" value="1"/>
</dbReference>
<protein>
    <submittedName>
        <fullName evidence="4">Aminotransferase class V-fold PLP-dependent enzyme</fullName>
    </submittedName>
</protein>
<accession>A0A8J6LI73</accession>
<dbReference type="InterPro" id="IPR015424">
    <property type="entry name" value="PyrdxlP-dep_Trfase"/>
</dbReference>
<keyword evidence="4" id="KW-0032">Aminotransferase</keyword>
<sequence>MEKNWHEQIRAEILGLDTIVPLSDGTKRPYINLDNAATTPPLTAVVQAVQSFLPWYSSVHRGFGYKSQLSTEVYMEARRIILDFFGAPADQYIALFVKNTSDGLNKLSQRLPLDNAEVLTTWMEHHSNDLPWRLRKQAQFIQLTKDGCLDLADLERKLKKSRRPVKLVTVCGASNVTGIINPIQTIAELAQHYGAQLSVDAAQLAPHYPIRLQAGPAQITYLTLSGHKMYAPFGSGILLGPLSAFRNGIPDQVGGGTVIAVSREQVVFAPPPDRDEAGTPNLIGALALAVSLRWLARNNFPRLVAHEAELTRYAYNQLKTVPGLTLYGPPPERYPRVGVISFNLEGIPHGLVAAYLAFEAGIGVRHGCFCARPYVHHLLGLTEAEIISAENLAKAGKKCLLPGMVRVSFGFYNTKTEIDLLVDALKTLRTEEEKIKYRYRIDPATGEYLPQVGNFKAALLRHTKTFFNL</sequence>
<evidence type="ECO:0000256" key="1">
    <source>
        <dbReference type="ARBA" id="ARBA00001933"/>
    </source>
</evidence>
<dbReference type="RefSeq" id="WP_181339347.1">
    <property type="nucleotide sequence ID" value="NZ_JAAKDE010000009.1"/>
</dbReference>
<dbReference type="EMBL" id="JAAKDE010000009">
    <property type="protein sequence ID" value="MBA2132890.1"/>
    <property type="molecule type" value="Genomic_DNA"/>
</dbReference>
<dbReference type="GO" id="GO:0008483">
    <property type="term" value="F:transaminase activity"/>
    <property type="evidence" value="ECO:0007669"/>
    <property type="project" value="UniProtKB-KW"/>
</dbReference>
<dbReference type="Pfam" id="PF00266">
    <property type="entry name" value="Aminotran_5"/>
    <property type="match status" value="1"/>
</dbReference>
<dbReference type="Proteomes" id="UP000657177">
    <property type="component" value="Unassembled WGS sequence"/>
</dbReference>
<keyword evidence="5" id="KW-1185">Reference proteome</keyword>
<dbReference type="AlphaFoldDB" id="A0A8J6LI73"/>
<keyword evidence="2" id="KW-0663">Pyridoxal phosphate</keyword>
<organism evidence="4 5">
    <name type="scientific">Capillibacterium thermochitinicola</name>
    <dbReference type="NCBI Taxonomy" id="2699427"/>
    <lineage>
        <taxon>Bacteria</taxon>
        <taxon>Bacillati</taxon>
        <taxon>Bacillota</taxon>
        <taxon>Capillibacterium</taxon>
    </lineage>
</organism>
<gene>
    <name evidence="4" type="ORF">G5B42_04955</name>
</gene>
<dbReference type="SUPFAM" id="SSF53383">
    <property type="entry name" value="PLP-dependent transferases"/>
    <property type="match status" value="1"/>
</dbReference>
<proteinExistence type="predicted"/>
<dbReference type="Gene3D" id="3.90.1150.10">
    <property type="entry name" value="Aspartate Aminotransferase, domain 1"/>
    <property type="match status" value="1"/>
</dbReference>
<dbReference type="PANTHER" id="PTHR43586:SF8">
    <property type="entry name" value="CYSTEINE DESULFURASE 1, CHLOROPLASTIC"/>
    <property type="match status" value="1"/>
</dbReference>
<comment type="caution">
    <text evidence="4">The sequence shown here is derived from an EMBL/GenBank/DDBJ whole genome shotgun (WGS) entry which is preliminary data.</text>
</comment>
<name>A0A8J6LI73_9FIRM</name>
<evidence type="ECO:0000313" key="5">
    <source>
        <dbReference type="Proteomes" id="UP000657177"/>
    </source>
</evidence>
<reference evidence="4" key="1">
    <citation type="submission" date="2020-06" db="EMBL/GenBank/DDBJ databases">
        <title>Novel chitinolytic bacterium.</title>
        <authorList>
            <person name="Ungkulpasvich U."/>
            <person name="Kosugi A."/>
            <person name="Uke A."/>
        </authorList>
    </citation>
    <scope>NUCLEOTIDE SEQUENCE</scope>
    <source>
        <strain evidence="4">UUS1-1</strain>
    </source>
</reference>